<dbReference type="InterPro" id="IPR001753">
    <property type="entry name" value="Enoyl-CoA_hydra/iso"/>
</dbReference>
<dbReference type="GO" id="GO:0004490">
    <property type="term" value="F:methylglutaconyl-CoA hydratase activity"/>
    <property type="evidence" value="ECO:0007669"/>
    <property type="project" value="UniProtKB-EC"/>
</dbReference>
<dbReference type="Pfam" id="PF00378">
    <property type="entry name" value="ECH_1"/>
    <property type="match status" value="1"/>
</dbReference>
<dbReference type="RefSeq" id="WP_179777774.1">
    <property type="nucleotide sequence ID" value="NZ_JACCFK010000002.1"/>
</dbReference>
<name>A0A853BG43_9PSEU</name>
<dbReference type="EC" id="4.2.1.18" evidence="2"/>
<dbReference type="InterPro" id="IPR029045">
    <property type="entry name" value="ClpP/crotonase-like_dom_sf"/>
</dbReference>
<keyword evidence="2" id="KW-0456">Lyase</keyword>
<dbReference type="EMBL" id="JACCFK010000002">
    <property type="protein sequence ID" value="NYI93622.1"/>
    <property type="molecule type" value="Genomic_DNA"/>
</dbReference>
<accession>A0A853BG43</accession>
<dbReference type="PANTHER" id="PTHR42964:SF1">
    <property type="entry name" value="POLYKETIDE BIOSYNTHESIS ENOYL-COA HYDRATASE PKSH-RELATED"/>
    <property type="match status" value="1"/>
</dbReference>
<keyword evidence="3" id="KW-1185">Reference proteome</keyword>
<dbReference type="Gene3D" id="3.90.226.10">
    <property type="entry name" value="2-enoyl-CoA Hydratase, Chain A, domain 1"/>
    <property type="match status" value="1"/>
</dbReference>
<dbReference type="SUPFAM" id="SSF52096">
    <property type="entry name" value="ClpP/crotonase"/>
    <property type="match status" value="1"/>
</dbReference>
<evidence type="ECO:0000256" key="1">
    <source>
        <dbReference type="ARBA" id="ARBA00005254"/>
    </source>
</evidence>
<dbReference type="Gene3D" id="1.10.12.10">
    <property type="entry name" value="Lyase 2-enoyl-coa Hydratase, Chain A, domain 2"/>
    <property type="match status" value="1"/>
</dbReference>
<proteinExistence type="inferred from homology"/>
<dbReference type="InterPro" id="IPR051683">
    <property type="entry name" value="Enoyl-CoA_Hydratase/Isomerase"/>
</dbReference>
<evidence type="ECO:0000313" key="2">
    <source>
        <dbReference type="EMBL" id="NYI93622.1"/>
    </source>
</evidence>
<organism evidence="2 3">
    <name type="scientific">Amycolatopsis endophytica</name>
    <dbReference type="NCBI Taxonomy" id="860233"/>
    <lineage>
        <taxon>Bacteria</taxon>
        <taxon>Bacillati</taxon>
        <taxon>Actinomycetota</taxon>
        <taxon>Actinomycetes</taxon>
        <taxon>Pseudonocardiales</taxon>
        <taxon>Pseudonocardiaceae</taxon>
        <taxon>Amycolatopsis</taxon>
    </lineage>
</organism>
<comment type="similarity">
    <text evidence="1">Belongs to the enoyl-CoA hydratase/isomerase family.</text>
</comment>
<reference evidence="2 3" key="1">
    <citation type="submission" date="2020-07" db="EMBL/GenBank/DDBJ databases">
        <title>Sequencing the genomes of 1000 actinobacteria strains.</title>
        <authorList>
            <person name="Klenk H.-P."/>
        </authorList>
    </citation>
    <scope>NUCLEOTIDE SEQUENCE [LARGE SCALE GENOMIC DNA]</scope>
    <source>
        <strain evidence="2 3">DSM 104006</strain>
    </source>
</reference>
<protein>
    <submittedName>
        <fullName evidence="2">Methylglutaconyl-CoA hydratase</fullName>
        <ecNumber evidence="2">4.2.1.18</ecNumber>
    </submittedName>
</protein>
<dbReference type="PANTHER" id="PTHR42964">
    <property type="entry name" value="ENOYL-COA HYDRATASE"/>
    <property type="match status" value="1"/>
</dbReference>
<dbReference type="CDD" id="cd06558">
    <property type="entry name" value="crotonase-like"/>
    <property type="match status" value="1"/>
</dbReference>
<dbReference type="AlphaFoldDB" id="A0A853BG43"/>
<dbReference type="InterPro" id="IPR014748">
    <property type="entry name" value="Enoyl-CoA_hydra_C"/>
</dbReference>
<gene>
    <name evidence="2" type="ORF">HNR02_006997</name>
</gene>
<dbReference type="Proteomes" id="UP000549616">
    <property type="component" value="Unassembled WGS sequence"/>
</dbReference>
<evidence type="ECO:0000313" key="3">
    <source>
        <dbReference type="Proteomes" id="UP000549616"/>
    </source>
</evidence>
<sequence>MTDELVHYSVASGVATITLDSPHNRNALSAQLRRELSGSLAKAADDDNVRVIVLTHTGRVFCAGMDLKEANGAGAGDQGVNEFPRILEQIWSSPKPVVAKLSGVARAGGVGMVAAADIVVATNEVTFAFSEVRIGVVPAVISLTVLPRVNPRAAQELFLTGEVFDAGRAAEIGLINTAVEAHMLDAETDRYVQALTLGGPAALAATKRLLASPRPATPSDGFPDMLELSARFFASEEGQEGIRSFAEKRKPNWVPQD</sequence>
<comment type="caution">
    <text evidence="2">The sequence shown here is derived from an EMBL/GenBank/DDBJ whole genome shotgun (WGS) entry which is preliminary data.</text>
</comment>